<proteinExistence type="predicted"/>
<evidence type="ECO:0000313" key="1">
    <source>
        <dbReference type="EMBL" id="VYU21289.1"/>
    </source>
</evidence>
<reference evidence="1" key="1">
    <citation type="submission" date="2019-11" db="EMBL/GenBank/DDBJ databases">
        <authorList>
            <person name="Feng L."/>
        </authorList>
    </citation>
    <scope>NUCLEOTIDE SEQUENCE</scope>
    <source>
        <strain evidence="1">EMassiliensisLFYP7</strain>
    </source>
</reference>
<protein>
    <recommendedName>
        <fullName evidence="2">Theronine dehydrogenase</fullName>
    </recommendedName>
</protein>
<dbReference type="RefSeq" id="WP_156565803.1">
    <property type="nucleotide sequence ID" value="NZ_CACRTZ010000009.1"/>
</dbReference>
<name>A0A6N3D2N5_9ENTR</name>
<dbReference type="AlphaFoldDB" id="A0A6N3D2N5"/>
<organism evidence="1">
    <name type="scientific">Phytobacter massiliensis</name>
    <dbReference type="NCBI Taxonomy" id="1485952"/>
    <lineage>
        <taxon>Bacteria</taxon>
        <taxon>Pseudomonadati</taxon>
        <taxon>Pseudomonadota</taxon>
        <taxon>Gammaproteobacteria</taxon>
        <taxon>Enterobacterales</taxon>
        <taxon>Enterobacteriaceae</taxon>
        <taxon>Phytobacter</taxon>
    </lineage>
</organism>
<dbReference type="EMBL" id="CACRTZ010000009">
    <property type="protein sequence ID" value="VYU21289.1"/>
    <property type="molecule type" value="Genomic_DNA"/>
</dbReference>
<evidence type="ECO:0008006" key="2">
    <source>
        <dbReference type="Google" id="ProtNLM"/>
    </source>
</evidence>
<gene>
    <name evidence="1" type="ORF">EMLFYP7_01695</name>
</gene>
<sequence>MQWMYSVRWSLRHMPCPGERELIRMIVPAGAPIPDEVLVKHEFCSGYAVCIDFLSDREIKRWSPERKAAARRRNMERRINKRAPLFAEELIAQELAARPDYFSGK</sequence>
<accession>A0A6N3D2N5</accession>